<dbReference type="InterPro" id="IPR013785">
    <property type="entry name" value="Aldolase_TIM"/>
</dbReference>
<evidence type="ECO:0000256" key="10">
    <source>
        <dbReference type="HAMAP-Rule" id="MF_00135"/>
    </source>
</evidence>
<dbReference type="InterPro" id="IPR044643">
    <property type="entry name" value="TrpF_fam"/>
</dbReference>
<dbReference type="PANTHER" id="PTHR42894">
    <property type="entry name" value="N-(5'-PHOSPHORIBOSYL)ANTHRANILATE ISOMERASE"/>
    <property type="match status" value="1"/>
</dbReference>
<proteinExistence type="inferred from homology"/>
<evidence type="ECO:0000313" key="13">
    <source>
        <dbReference type="Proteomes" id="UP000541636"/>
    </source>
</evidence>
<dbReference type="UniPathway" id="UPA00035">
    <property type="reaction ID" value="UER00042"/>
</dbReference>
<evidence type="ECO:0000259" key="11">
    <source>
        <dbReference type="Pfam" id="PF00697"/>
    </source>
</evidence>
<protein>
    <recommendedName>
        <fullName evidence="5 10">N-(5'-phosphoribosyl)anthranilate isomerase</fullName>
        <shortName evidence="10">PRAI</shortName>
        <ecNumber evidence="4 10">5.3.1.24</ecNumber>
    </recommendedName>
</protein>
<dbReference type="AlphaFoldDB" id="A0A846ZN19"/>
<comment type="pathway">
    <text evidence="2 10">Amino-acid biosynthesis; L-tryptophan biosynthesis; L-tryptophan from chorismate: step 3/5.</text>
</comment>
<name>A0A846ZN19_9GAMM</name>
<evidence type="ECO:0000256" key="9">
    <source>
        <dbReference type="ARBA" id="ARBA00023235"/>
    </source>
</evidence>
<evidence type="ECO:0000256" key="1">
    <source>
        <dbReference type="ARBA" id="ARBA00001164"/>
    </source>
</evidence>
<keyword evidence="7 10" id="KW-0822">Tryptophan biosynthesis</keyword>
<gene>
    <name evidence="10" type="primary">trpF</name>
    <name evidence="12" type="ORF">HF690_07695</name>
</gene>
<sequence length="213" mass="22604">MTRTRVKFCGMTRVADAVAAAELGVDAIGMVFTPRSRRCVAIAQAKVMREAVPPFVDVVALFMDDDPVYVQSVIEAVRPDLLQFHGSETVADCTRYGRRYLKAVAMGEGADAASALSAHPRASGLLLDGHAPGAVGGSGQRFDWSRMPRRHAQPLILAGGLSSENVGDAIAAARPWGVDVASGIESSPGVKDAAKMHAFMQAVRTADRKRDEA</sequence>
<dbReference type="InterPro" id="IPR001240">
    <property type="entry name" value="PRAI_dom"/>
</dbReference>
<accession>A0A846ZN19</accession>
<evidence type="ECO:0000256" key="4">
    <source>
        <dbReference type="ARBA" id="ARBA00012572"/>
    </source>
</evidence>
<evidence type="ECO:0000256" key="2">
    <source>
        <dbReference type="ARBA" id="ARBA00004664"/>
    </source>
</evidence>
<comment type="catalytic activity">
    <reaction evidence="1 10">
        <text>N-(5-phospho-beta-D-ribosyl)anthranilate = 1-(2-carboxyphenylamino)-1-deoxy-D-ribulose 5-phosphate</text>
        <dbReference type="Rhea" id="RHEA:21540"/>
        <dbReference type="ChEBI" id="CHEBI:18277"/>
        <dbReference type="ChEBI" id="CHEBI:58613"/>
        <dbReference type="EC" id="5.3.1.24"/>
    </reaction>
</comment>
<dbReference type="GO" id="GO:0000162">
    <property type="term" value="P:L-tryptophan biosynthetic process"/>
    <property type="evidence" value="ECO:0007669"/>
    <property type="project" value="UniProtKB-UniRule"/>
</dbReference>
<evidence type="ECO:0000313" key="12">
    <source>
        <dbReference type="EMBL" id="NKZ38841.1"/>
    </source>
</evidence>
<feature type="domain" description="N-(5'phosphoribosyl) anthranilate isomerase (PRAI)" evidence="11">
    <location>
        <begin position="7"/>
        <end position="202"/>
    </location>
</feature>
<dbReference type="InterPro" id="IPR011060">
    <property type="entry name" value="RibuloseP-bd_barrel"/>
</dbReference>
<dbReference type="Gene3D" id="3.20.20.70">
    <property type="entry name" value="Aldolase class I"/>
    <property type="match status" value="1"/>
</dbReference>
<dbReference type="GO" id="GO:0004640">
    <property type="term" value="F:phosphoribosylanthranilate isomerase activity"/>
    <property type="evidence" value="ECO:0007669"/>
    <property type="project" value="UniProtKB-UniRule"/>
</dbReference>
<dbReference type="Pfam" id="PF00697">
    <property type="entry name" value="PRAI"/>
    <property type="match status" value="1"/>
</dbReference>
<dbReference type="PANTHER" id="PTHR42894:SF1">
    <property type="entry name" value="N-(5'-PHOSPHORIBOSYL)ANTHRANILATE ISOMERASE"/>
    <property type="match status" value="1"/>
</dbReference>
<evidence type="ECO:0000256" key="3">
    <source>
        <dbReference type="ARBA" id="ARBA00007571"/>
    </source>
</evidence>
<keyword evidence="6 10" id="KW-0028">Amino-acid biosynthesis</keyword>
<keyword evidence="9 10" id="KW-0413">Isomerase</keyword>
<dbReference type="RefSeq" id="WP_168609038.1">
    <property type="nucleotide sequence ID" value="NZ_JAAZQD010000003.1"/>
</dbReference>
<dbReference type="EC" id="5.3.1.24" evidence="4 10"/>
<evidence type="ECO:0000256" key="7">
    <source>
        <dbReference type="ARBA" id="ARBA00022822"/>
    </source>
</evidence>
<reference evidence="12 13" key="1">
    <citation type="journal article" date="2017" name="Int. J. Syst. Evol. Microbiol.">
        <title>Oleiagrimonas citrea sp. nov., a marine bacterium isolated from tidal flat sediment and emended description of the genus Oleiagrimonas Fang et al. 2015 and Oleiagrimonas soli.</title>
        <authorList>
            <person name="Yang S.H."/>
            <person name="Seo H.S."/>
            <person name="Seong C.N."/>
            <person name="Kwon K.K."/>
        </authorList>
    </citation>
    <scope>NUCLEOTIDE SEQUENCE [LARGE SCALE GENOMIC DNA]</scope>
    <source>
        <strain evidence="12 13">MEBiC09124</strain>
    </source>
</reference>
<dbReference type="FunFam" id="3.20.20.70:FF:000075">
    <property type="entry name" value="Tryptophan biosynthesis protein TRP1"/>
    <property type="match status" value="1"/>
</dbReference>
<dbReference type="SUPFAM" id="SSF51366">
    <property type="entry name" value="Ribulose-phoshate binding barrel"/>
    <property type="match status" value="1"/>
</dbReference>
<organism evidence="12 13">
    <name type="scientific">Oleiagrimonas citrea</name>
    <dbReference type="NCBI Taxonomy" id="1665687"/>
    <lineage>
        <taxon>Bacteria</taxon>
        <taxon>Pseudomonadati</taxon>
        <taxon>Pseudomonadota</taxon>
        <taxon>Gammaproteobacteria</taxon>
        <taxon>Lysobacterales</taxon>
        <taxon>Rhodanobacteraceae</taxon>
        <taxon>Oleiagrimonas</taxon>
    </lineage>
</organism>
<comment type="similarity">
    <text evidence="3 10">Belongs to the TrpF family.</text>
</comment>
<dbReference type="CDD" id="cd00405">
    <property type="entry name" value="PRAI"/>
    <property type="match status" value="1"/>
</dbReference>
<evidence type="ECO:0000256" key="8">
    <source>
        <dbReference type="ARBA" id="ARBA00023141"/>
    </source>
</evidence>
<dbReference type="Proteomes" id="UP000541636">
    <property type="component" value="Unassembled WGS sequence"/>
</dbReference>
<dbReference type="HAMAP" id="MF_00135">
    <property type="entry name" value="PRAI"/>
    <property type="match status" value="1"/>
</dbReference>
<evidence type="ECO:0000256" key="5">
    <source>
        <dbReference type="ARBA" id="ARBA00022272"/>
    </source>
</evidence>
<comment type="caution">
    <text evidence="12">The sequence shown here is derived from an EMBL/GenBank/DDBJ whole genome shotgun (WGS) entry which is preliminary data.</text>
</comment>
<keyword evidence="13" id="KW-1185">Reference proteome</keyword>
<dbReference type="EMBL" id="JAAZQD010000003">
    <property type="protein sequence ID" value="NKZ38841.1"/>
    <property type="molecule type" value="Genomic_DNA"/>
</dbReference>
<evidence type="ECO:0000256" key="6">
    <source>
        <dbReference type="ARBA" id="ARBA00022605"/>
    </source>
</evidence>
<dbReference type="NCBIfam" id="NF002298">
    <property type="entry name" value="PRK01222.1-4"/>
    <property type="match status" value="1"/>
</dbReference>
<keyword evidence="8 10" id="KW-0057">Aromatic amino acid biosynthesis</keyword>